<feature type="region of interest" description="Disordered" evidence="1">
    <location>
        <begin position="79"/>
        <end position="109"/>
    </location>
</feature>
<reference evidence="3" key="1">
    <citation type="journal article" date="2009" name="Science">
        <title>The B73 maize genome: complexity, diversity, and dynamics.</title>
        <authorList>
            <person name="Schnable P.S."/>
            <person name="Ware D."/>
            <person name="Fulton R.S."/>
            <person name="Stein J.C."/>
            <person name="Wei F."/>
            <person name="Pasternak S."/>
            <person name="Liang C."/>
            <person name="Zhang J."/>
            <person name="Fulton L."/>
            <person name="Graves T.A."/>
            <person name="Minx P."/>
            <person name="Reily A.D."/>
            <person name="Courtney L."/>
            <person name="Kruchowski S.S."/>
            <person name="Tomlinson C."/>
            <person name="Strong C."/>
            <person name="Delehaunty K."/>
            <person name="Fronick C."/>
            <person name="Courtney B."/>
            <person name="Rock S.M."/>
            <person name="Belter E."/>
            <person name="Du F."/>
            <person name="Kim K."/>
            <person name="Abbott R.M."/>
            <person name="Cotton M."/>
            <person name="Levy A."/>
            <person name="Marchetto P."/>
            <person name="Ochoa K."/>
            <person name="Jackson S.M."/>
            <person name="Gillam B."/>
            <person name="Chen W."/>
            <person name="Yan L."/>
            <person name="Higginbotham J."/>
            <person name="Cardenas M."/>
            <person name="Waligorski J."/>
            <person name="Applebaum E."/>
            <person name="Phelps L."/>
            <person name="Falcone J."/>
            <person name="Kanchi K."/>
            <person name="Thane T."/>
            <person name="Scimone A."/>
            <person name="Thane N."/>
            <person name="Henke J."/>
            <person name="Wang T."/>
            <person name="Ruppert J."/>
            <person name="Shah N."/>
            <person name="Rotter K."/>
            <person name="Hodges J."/>
            <person name="Ingenthron E."/>
            <person name="Cordes M."/>
            <person name="Kohlberg S."/>
            <person name="Sgro J."/>
            <person name="Delgado B."/>
            <person name="Mead K."/>
            <person name="Chinwalla A."/>
            <person name="Leonard S."/>
            <person name="Crouse K."/>
            <person name="Collura K."/>
            <person name="Kudrna D."/>
            <person name="Currie J."/>
            <person name="He R."/>
            <person name="Angelova A."/>
            <person name="Rajasekar S."/>
            <person name="Mueller T."/>
            <person name="Lomeli R."/>
            <person name="Scara G."/>
            <person name="Ko A."/>
            <person name="Delaney K."/>
            <person name="Wissotski M."/>
            <person name="Lopez G."/>
            <person name="Campos D."/>
            <person name="Braidotti M."/>
            <person name="Ashley E."/>
            <person name="Golser W."/>
            <person name="Kim H."/>
            <person name="Lee S."/>
            <person name="Lin J."/>
            <person name="Dujmic Z."/>
            <person name="Kim W."/>
            <person name="Talag J."/>
            <person name="Zuccolo A."/>
            <person name="Fan C."/>
            <person name="Sebastian A."/>
            <person name="Kramer M."/>
            <person name="Spiegel L."/>
            <person name="Nascimento L."/>
            <person name="Zutavern T."/>
            <person name="Miller B."/>
            <person name="Ambroise C."/>
            <person name="Muller S."/>
            <person name="Spooner W."/>
            <person name="Narechania A."/>
            <person name="Ren L."/>
            <person name="Wei S."/>
            <person name="Kumari S."/>
            <person name="Faga B."/>
            <person name="Levy M.J."/>
            <person name="McMahan L."/>
            <person name="Van Buren P."/>
            <person name="Vaughn M.W."/>
            <person name="Ying K."/>
            <person name="Yeh C.-T."/>
            <person name="Emrich S.J."/>
            <person name="Jia Y."/>
            <person name="Kalyanaraman A."/>
            <person name="Hsia A.-P."/>
            <person name="Barbazuk W.B."/>
            <person name="Baucom R.S."/>
            <person name="Brutnell T.P."/>
            <person name="Carpita N.C."/>
            <person name="Chaparro C."/>
            <person name="Chia J.-M."/>
            <person name="Deragon J.-M."/>
            <person name="Estill J.C."/>
            <person name="Fu Y."/>
            <person name="Jeddeloh J.A."/>
            <person name="Han Y."/>
            <person name="Lee H."/>
            <person name="Li P."/>
            <person name="Lisch D.R."/>
            <person name="Liu S."/>
            <person name="Liu Z."/>
            <person name="Nagel D.H."/>
            <person name="McCann M.C."/>
            <person name="SanMiguel P."/>
            <person name="Myers A.M."/>
            <person name="Nettleton D."/>
            <person name="Nguyen J."/>
            <person name="Penning B.W."/>
            <person name="Ponnala L."/>
            <person name="Schneider K.L."/>
            <person name="Schwartz D.C."/>
            <person name="Sharma A."/>
            <person name="Soderlund C."/>
            <person name="Springer N.M."/>
            <person name="Sun Q."/>
            <person name="Wang H."/>
            <person name="Waterman M."/>
            <person name="Westerman R."/>
            <person name="Wolfgruber T.K."/>
            <person name="Yang L."/>
            <person name="Yu Y."/>
            <person name="Zhang L."/>
            <person name="Zhou S."/>
            <person name="Zhu Q."/>
            <person name="Bennetzen J.L."/>
            <person name="Dawe R.K."/>
            <person name="Jiang J."/>
            <person name="Jiang N."/>
            <person name="Presting G.G."/>
            <person name="Wessler S.R."/>
            <person name="Aluru S."/>
            <person name="Martienssen R.A."/>
            <person name="Clifton S.W."/>
            <person name="McCombie W.R."/>
            <person name="Wing R.A."/>
            <person name="Wilson R.K."/>
        </authorList>
    </citation>
    <scope>NUCLEOTIDE SEQUENCE [LARGE SCALE GENOMIC DNA]</scope>
    <source>
        <strain evidence="3">cv. B73</strain>
    </source>
</reference>
<protein>
    <submittedName>
        <fullName evidence="2">Uncharacterized protein</fullName>
    </submittedName>
</protein>
<organism evidence="2 3">
    <name type="scientific">Zea mays</name>
    <name type="common">Maize</name>
    <dbReference type="NCBI Taxonomy" id="4577"/>
    <lineage>
        <taxon>Eukaryota</taxon>
        <taxon>Viridiplantae</taxon>
        <taxon>Streptophyta</taxon>
        <taxon>Embryophyta</taxon>
        <taxon>Tracheophyta</taxon>
        <taxon>Spermatophyta</taxon>
        <taxon>Magnoliopsida</taxon>
        <taxon>Liliopsida</taxon>
        <taxon>Poales</taxon>
        <taxon>Poaceae</taxon>
        <taxon>PACMAD clade</taxon>
        <taxon>Panicoideae</taxon>
        <taxon>Andropogonodae</taxon>
        <taxon>Andropogoneae</taxon>
        <taxon>Tripsacinae</taxon>
        <taxon>Zea</taxon>
    </lineage>
</organism>
<evidence type="ECO:0000256" key="1">
    <source>
        <dbReference type="SAM" id="MobiDB-lite"/>
    </source>
</evidence>
<reference evidence="2" key="2">
    <citation type="submission" date="2019-07" db="EMBL/GenBank/DDBJ databases">
        <authorList>
            <person name="Seetharam A."/>
            <person name="Woodhouse M."/>
            <person name="Cannon E."/>
        </authorList>
    </citation>
    <scope>NUCLEOTIDE SEQUENCE [LARGE SCALE GENOMIC DNA]</scope>
    <source>
        <strain evidence="2">cv. B73</strain>
    </source>
</reference>
<accession>A0A804R3L3</accession>
<dbReference type="AlphaFoldDB" id="A0A804R3L3"/>
<name>A0A804R3L3_MAIZE</name>
<reference evidence="2" key="3">
    <citation type="submission" date="2021-05" db="UniProtKB">
        <authorList>
            <consortium name="EnsemblPlants"/>
        </authorList>
    </citation>
    <scope>IDENTIFICATION</scope>
    <source>
        <strain evidence="2">cv. B73</strain>
    </source>
</reference>
<keyword evidence="3" id="KW-1185">Reference proteome</keyword>
<proteinExistence type="predicted"/>
<evidence type="ECO:0000313" key="2">
    <source>
        <dbReference type="EnsemblPlants" id="Zm00001eb385460_P001"/>
    </source>
</evidence>
<feature type="compositionally biased region" description="Basic residues" evidence="1">
    <location>
        <begin position="84"/>
        <end position="100"/>
    </location>
</feature>
<dbReference type="Gramene" id="Zm00001eb385460_T001">
    <property type="protein sequence ID" value="Zm00001eb385460_P001"/>
    <property type="gene ID" value="Zm00001eb385460"/>
</dbReference>
<evidence type="ECO:0000313" key="3">
    <source>
        <dbReference type="Proteomes" id="UP000007305"/>
    </source>
</evidence>
<dbReference type="EnsemblPlants" id="Zm00001eb385460_T001">
    <property type="protein sequence ID" value="Zm00001eb385460_P001"/>
    <property type="gene ID" value="Zm00001eb385460"/>
</dbReference>
<dbReference type="Proteomes" id="UP000007305">
    <property type="component" value="Chromosome 9"/>
</dbReference>
<sequence length="109" mass="12276">MATPTGHMKMALAFDDPRVSVLVPDGQEQEEEVVDGAEHAHDPVEPLEVVVVQAGTLQPRPVVAAPCRAVDDGHQHRAEVISQRQRRPRQRRRQGSHPRRRLAEEELEQ</sequence>
<dbReference type="InParanoid" id="A0A804R3L3"/>